<feature type="transmembrane region" description="Helical" evidence="5">
    <location>
        <begin position="311"/>
        <end position="331"/>
    </location>
</feature>
<dbReference type="PROSITE" id="PS50222">
    <property type="entry name" value="EF_HAND_2"/>
    <property type="match status" value="1"/>
</dbReference>
<dbReference type="Gene3D" id="1.10.238.10">
    <property type="entry name" value="EF-hand"/>
    <property type="match status" value="1"/>
</dbReference>
<dbReference type="PANTHER" id="PTHR10037:SF62">
    <property type="entry name" value="SODIUM CHANNEL PROTEIN 60E"/>
    <property type="match status" value="1"/>
</dbReference>
<dbReference type="Pfam" id="PF00520">
    <property type="entry name" value="Ion_trans"/>
    <property type="match status" value="1"/>
</dbReference>
<evidence type="ECO:0000256" key="4">
    <source>
        <dbReference type="ARBA" id="ARBA00023136"/>
    </source>
</evidence>
<sequence>MASLGEPVLNFEDWLELLEGQRQQLLELAEVEHGRWRASLDGVFARLSLRHLQPLQPLMLEGAFQPGPKQPLLISETADPWPEMDWNEEYLATPSASPQSRCHTPRDQQSMDVMPDARKEAPLANVLRPESERANHSPATKFKSASKNIISTRENFTRGFNKAAACMDYLAGFLVLLNSAVMMLELEMLGRAIGRELGNEGGPAMQDIQGTFAAVHHTFVFVFLAELFLRIALGKLDFFKDMLNWLDIILVLAGLSEILFMEGNPRNILLIRLMRSLKALRAIRMVRTFRIFRGLQLLVQACTCFLPSLGWSMALLTVFMSIATLVLGNLLQDFMLDTAAVYEDRVWIWEHYGTAYRAMYTLFEITFAGNWPTNARPVLEKAGHSFVIFFVVYITIIVFAVTKVIGAIFLKDTLDAAQADAEHLVVDRLRKKAEYVQKLEGVFMAIDEAGDGMISEEKLTTILTNPKVEAYFHTLDVDVTEGAALFKMLDNGDGQLSLDEFIDGILRCRGPARALDQVAMRADLKQLDAKMTTLLVATGHPPRRSSFQKI</sequence>
<dbReference type="InterPro" id="IPR005821">
    <property type="entry name" value="Ion_trans_dom"/>
</dbReference>
<accession>A0AA36NCT1</accession>
<feature type="transmembrane region" description="Helical" evidence="5">
    <location>
        <begin position="210"/>
        <end position="231"/>
    </location>
</feature>
<dbReference type="Proteomes" id="UP001178507">
    <property type="component" value="Unassembled WGS sequence"/>
</dbReference>
<dbReference type="GO" id="GO:0001518">
    <property type="term" value="C:voltage-gated sodium channel complex"/>
    <property type="evidence" value="ECO:0007669"/>
    <property type="project" value="TreeGrafter"/>
</dbReference>
<evidence type="ECO:0000256" key="2">
    <source>
        <dbReference type="ARBA" id="ARBA00022692"/>
    </source>
</evidence>
<keyword evidence="8" id="KW-1185">Reference proteome</keyword>
<dbReference type="EMBL" id="CAUJNA010003306">
    <property type="protein sequence ID" value="CAJ1398646.1"/>
    <property type="molecule type" value="Genomic_DNA"/>
</dbReference>
<feature type="domain" description="EF-hand" evidence="6">
    <location>
        <begin position="434"/>
        <end position="469"/>
    </location>
</feature>
<dbReference type="PANTHER" id="PTHR10037">
    <property type="entry name" value="VOLTAGE-GATED CATION CHANNEL CALCIUM AND SODIUM"/>
    <property type="match status" value="1"/>
</dbReference>
<evidence type="ECO:0000259" key="6">
    <source>
        <dbReference type="PROSITE" id="PS50222"/>
    </source>
</evidence>
<evidence type="ECO:0000313" key="7">
    <source>
        <dbReference type="EMBL" id="CAJ1398646.1"/>
    </source>
</evidence>
<feature type="transmembrane region" description="Helical" evidence="5">
    <location>
        <begin position="386"/>
        <end position="410"/>
    </location>
</feature>
<evidence type="ECO:0000313" key="8">
    <source>
        <dbReference type="Proteomes" id="UP001178507"/>
    </source>
</evidence>
<dbReference type="InterPro" id="IPR027359">
    <property type="entry name" value="Volt_channel_dom_sf"/>
</dbReference>
<reference evidence="7" key="1">
    <citation type="submission" date="2023-08" db="EMBL/GenBank/DDBJ databases">
        <authorList>
            <person name="Chen Y."/>
            <person name="Shah S."/>
            <person name="Dougan E. K."/>
            <person name="Thang M."/>
            <person name="Chan C."/>
        </authorList>
    </citation>
    <scope>NUCLEOTIDE SEQUENCE</scope>
</reference>
<evidence type="ECO:0000256" key="1">
    <source>
        <dbReference type="ARBA" id="ARBA00004141"/>
    </source>
</evidence>
<comment type="subcellular location">
    <subcellularLocation>
        <location evidence="1">Membrane</location>
        <topology evidence="1">Multi-pass membrane protein</topology>
    </subcellularLocation>
</comment>
<organism evidence="7 8">
    <name type="scientific">Effrenium voratum</name>
    <dbReference type="NCBI Taxonomy" id="2562239"/>
    <lineage>
        <taxon>Eukaryota</taxon>
        <taxon>Sar</taxon>
        <taxon>Alveolata</taxon>
        <taxon>Dinophyceae</taxon>
        <taxon>Suessiales</taxon>
        <taxon>Symbiodiniaceae</taxon>
        <taxon>Effrenium</taxon>
    </lineage>
</organism>
<evidence type="ECO:0000256" key="3">
    <source>
        <dbReference type="ARBA" id="ARBA00022989"/>
    </source>
</evidence>
<dbReference type="InterPro" id="IPR002048">
    <property type="entry name" value="EF_hand_dom"/>
</dbReference>
<keyword evidence="2 5" id="KW-0812">Transmembrane</keyword>
<keyword evidence="3 5" id="KW-1133">Transmembrane helix</keyword>
<dbReference type="SUPFAM" id="SSF47473">
    <property type="entry name" value="EF-hand"/>
    <property type="match status" value="1"/>
</dbReference>
<feature type="transmembrane region" description="Helical" evidence="5">
    <location>
        <begin position="169"/>
        <end position="189"/>
    </location>
</feature>
<dbReference type="GO" id="GO:0005509">
    <property type="term" value="F:calcium ion binding"/>
    <property type="evidence" value="ECO:0007669"/>
    <property type="project" value="InterPro"/>
</dbReference>
<comment type="caution">
    <text evidence="7">The sequence shown here is derived from an EMBL/GenBank/DDBJ whole genome shotgun (WGS) entry which is preliminary data.</text>
</comment>
<dbReference type="AlphaFoldDB" id="A0AA36NCT1"/>
<gene>
    <name evidence="7" type="ORF">EVOR1521_LOCUS22383</name>
</gene>
<dbReference type="Gene3D" id="1.10.287.70">
    <property type="match status" value="1"/>
</dbReference>
<dbReference type="InterPro" id="IPR011992">
    <property type="entry name" value="EF-hand-dom_pair"/>
</dbReference>
<dbReference type="GO" id="GO:0005248">
    <property type="term" value="F:voltage-gated sodium channel activity"/>
    <property type="evidence" value="ECO:0007669"/>
    <property type="project" value="TreeGrafter"/>
</dbReference>
<feature type="transmembrane region" description="Helical" evidence="5">
    <location>
        <begin position="243"/>
        <end position="261"/>
    </location>
</feature>
<dbReference type="Gene3D" id="1.20.120.350">
    <property type="entry name" value="Voltage-gated potassium channels. Chain C"/>
    <property type="match status" value="1"/>
</dbReference>
<keyword evidence="4 5" id="KW-0472">Membrane</keyword>
<evidence type="ECO:0000256" key="5">
    <source>
        <dbReference type="SAM" id="Phobius"/>
    </source>
</evidence>
<protein>
    <recommendedName>
        <fullName evidence="6">EF-hand domain-containing protein</fullName>
    </recommendedName>
</protein>
<name>A0AA36NCT1_9DINO</name>
<proteinExistence type="predicted"/>
<dbReference type="CDD" id="cd00051">
    <property type="entry name" value="EFh"/>
    <property type="match status" value="1"/>
</dbReference>
<dbReference type="SUPFAM" id="SSF81324">
    <property type="entry name" value="Voltage-gated potassium channels"/>
    <property type="match status" value="1"/>
</dbReference>
<dbReference type="InterPro" id="IPR043203">
    <property type="entry name" value="VGCC_Ca_Na"/>
</dbReference>